<feature type="transmembrane region" description="Helical" evidence="7">
    <location>
        <begin position="98"/>
        <end position="120"/>
    </location>
</feature>
<evidence type="ECO:0000256" key="7">
    <source>
        <dbReference type="SAM" id="Phobius"/>
    </source>
</evidence>
<feature type="transmembrane region" description="Helical" evidence="7">
    <location>
        <begin position="73"/>
        <end position="92"/>
    </location>
</feature>
<dbReference type="InterPro" id="IPR010627">
    <property type="entry name" value="Prepilin_pept_A24_N"/>
</dbReference>
<comment type="similarity">
    <text evidence="2">Belongs to the peptidase A24 family.</text>
</comment>
<feature type="transmembrane region" description="Helical" evidence="7">
    <location>
        <begin position="245"/>
        <end position="267"/>
    </location>
</feature>
<evidence type="ECO:0000256" key="1">
    <source>
        <dbReference type="ARBA" id="ARBA00004651"/>
    </source>
</evidence>
<sequence length="275" mass="30508">MLPEWFFFSVVGVFGLIIGSFLNVVIYRLHTGRSLNDRSHCLSCGRTLSWYELFPVLSYLVLRARCRSCHSFIPYRYALVELLTAGAFMLAYLNFYSWWFLILDCALLSTLVVVLVYDFYHKIIPDELSIATTLIALLIVGAKVWSSGDYLQFFLSISAGGIAAFLLTALWYLSQGRAIGFGDAKISFGLGMLVGFGGLFSFLVLAFVLGAVIGIALILLSTGAIRRMTGGRIGGRVNMKSEVPFAPFLIASFVLVYFLNIDVLLLVERTLLTIL</sequence>
<feature type="transmembrane region" description="Helical" evidence="7">
    <location>
        <begin position="6"/>
        <end position="29"/>
    </location>
</feature>
<reference evidence="10 11" key="1">
    <citation type="journal article" date="2016" name="Nat. Commun.">
        <title>Thousands of microbial genomes shed light on interconnected biogeochemical processes in an aquifer system.</title>
        <authorList>
            <person name="Anantharaman K."/>
            <person name="Brown C.T."/>
            <person name="Hug L.A."/>
            <person name="Sharon I."/>
            <person name="Castelle C.J."/>
            <person name="Probst A.J."/>
            <person name="Thomas B.C."/>
            <person name="Singh A."/>
            <person name="Wilkins M.J."/>
            <person name="Karaoz U."/>
            <person name="Brodie E.L."/>
            <person name="Williams K.H."/>
            <person name="Hubbard S.S."/>
            <person name="Banfield J.F."/>
        </authorList>
    </citation>
    <scope>NUCLEOTIDE SEQUENCE [LARGE SCALE GENOMIC DNA]</scope>
</reference>
<evidence type="ECO:0000313" key="11">
    <source>
        <dbReference type="Proteomes" id="UP000177395"/>
    </source>
</evidence>
<feature type="transmembrane region" description="Helical" evidence="7">
    <location>
        <begin position="127"/>
        <end position="145"/>
    </location>
</feature>
<evidence type="ECO:0000313" key="10">
    <source>
        <dbReference type="EMBL" id="OGG85862.1"/>
    </source>
</evidence>
<gene>
    <name evidence="10" type="ORF">A2392_00400</name>
</gene>
<dbReference type="PANTHER" id="PTHR30487:SF0">
    <property type="entry name" value="PREPILIN LEADER PEPTIDASE_N-METHYLTRANSFERASE-RELATED"/>
    <property type="match status" value="1"/>
</dbReference>
<protein>
    <recommendedName>
        <fullName evidence="12">Prepilin peptidase</fullName>
    </recommendedName>
</protein>
<accession>A0A1F6FJ22</accession>
<dbReference type="Pfam" id="PF06750">
    <property type="entry name" value="A24_N_bact"/>
    <property type="match status" value="1"/>
</dbReference>
<keyword evidence="5 7" id="KW-1133">Transmembrane helix</keyword>
<dbReference type="EMBL" id="MFMS01000004">
    <property type="protein sequence ID" value="OGG85862.1"/>
    <property type="molecule type" value="Genomic_DNA"/>
</dbReference>
<evidence type="ECO:0000256" key="3">
    <source>
        <dbReference type="ARBA" id="ARBA00022475"/>
    </source>
</evidence>
<evidence type="ECO:0008006" key="12">
    <source>
        <dbReference type="Google" id="ProtNLM"/>
    </source>
</evidence>
<dbReference type="GO" id="GO:0006465">
    <property type="term" value="P:signal peptide processing"/>
    <property type="evidence" value="ECO:0007669"/>
    <property type="project" value="TreeGrafter"/>
</dbReference>
<feature type="domain" description="Prepilin type IV endopeptidase peptidase" evidence="8">
    <location>
        <begin position="105"/>
        <end position="215"/>
    </location>
</feature>
<evidence type="ECO:0000256" key="4">
    <source>
        <dbReference type="ARBA" id="ARBA00022692"/>
    </source>
</evidence>
<evidence type="ECO:0000256" key="2">
    <source>
        <dbReference type="ARBA" id="ARBA00005801"/>
    </source>
</evidence>
<feature type="transmembrane region" description="Helical" evidence="7">
    <location>
        <begin position="193"/>
        <end position="225"/>
    </location>
</feature>
<feature type="transmembrane region" description="Helical" evidence="7">
    <location>
        <begin position="151"/>
        <end position="173"/>
    </location>
</feature>
<dbReference type="AlphaFoldDB" id="A0A1F6FJ22"/>
<dbReference type="Pfam" id="PF01478">
    <property type="entry name" value="Peptidase_A24"/>
    <property type="match status" value="1"/>
</dbReference>
<feature type="domain" description="Prepilin peptidase A24 N-terminal" evidence="9">
    <location>
        <begin position="13"/>
        <end position="95"/>
    </location>
</feature>
<dbReference type="PANTHER" id="PTHR30487">
    <property type="entry name" value="TYPE 4 PREPILIN-LIKE PROTEINS LEADER PEPTIDE-PROCESSING ENZYME"/>
    <property type="match status" value="1"/>
</dbReference>
<name>A0A1F6FJ22_9BACT</name>
<evidence type="ECO:0000259" key="8">
    <source>
        <dbReference type="Pfam" id="PF01478"/>
    </source>
</evidence>
<dbReference type="Gene3D" id="1.20.120.1220">
    <property type="match status" value="1"/>
</dbReference>
<evidence type="ECO:0000259" key="9">
    <source>
        <dbReference type="Pfam" id="PF06750"/>
    </source>
</evidence>
<comment type="subcellular location">
    <subcellularLocation>
        <location evidence="1">Cell membrane</location>
        <topology evidence="1">Multi-pass membrane protein</topology>
    </subcellularLocation>
</comment>
<proteinExistence type="inferred from homology"/>
<dbReference type="STRING" id="1798531.A2392_00400"/>
<keyword evidence="4 7" id="KW-0812">Transmembrane</keyword>
<dbReference type="InterPro" id="IPR050882">
    <property type="entry name" value="Prepilin_peptidase/N-MTase"/>
</dbReference>
<organism evidence="10 11">
    <name type="scientific">Candidatus Kaiserbacteria bacterium RIFOXYB1_FULL_46_14</name>
    <dbReference type="NCBI Taxonomy" id="1798531"/>
    <lineage>
        <taxon>Bacteria</taxon>
        <taxon>Candidatus Kaiseribacteriota</taxon>
    </lineage>
</organism>
<keyword evidence="6 7" id="KW-0472">Membrane</keyword>
<dbReference type="GO" id="GO:0005886">
    <property type="term" value="C:plasma membrane"/>
    <property type="evidence" value="ECO:0007669"/>
    <property type="project" value="UniProtKB-SubCell"/>
</dbReference>
<evidence type="ECO:0000256" key="5">
    <source>
        <dbReference type="ARBA" id="ARBA00022989"/>
    </source>
</evidence>
<evidence type="ECO:0000256" key="6">
    <source>
        <dbReference type="ARBA" id="ARBA00023136"/>
    </source>
</evidence>
<dbReference type="InterPro" id="IPR000045">
    <property type="entry name" value="Prepilin_IV_endopep_pep"/>
</dbReference>
<dbReference type="GO" id="GO:0004190">
    <property type="term" value="F:aspartic-type endopeptidase activity"/>
    <property type="evidence" value="ECO:0007669"/>
    <property type="project" value="InterPro"/>
</dbReference>
<dbReference type="Proteomes" id="UP000177395">
    <property type="component" value="Unassembled WGS sequence"/>
</dbReference>
<comment type="caution">
    <text evidence="10">The sequence shown here is derived from an EMBL/GenBank/DDBJ whole genome shotgun (WGS) entry which is preliminary data.</text>
</comment>
<keyword evidence="3" id="KW-1003">Cell membrane</keyword>